<feature type="domain" description="HTH marR-type" evidence="5">
    <location>
        <begin position="33"/>
        <end position="156"/>
    </location>
</feature>
<dbReference type="Proteomes" id="UP001454086">
    <property type="component" value="Unassembled WGS sequence"/>
</dbReference>
<dbReference type="PROSITE" id="PS50995">
    <property type="entry name" value="HTH_MARR_2"/>
    <property type="match status" value="1"/>
</dbReference>
<reference evidence="6 7" key="1">
    <citation type="submission" date="2024-03" db="EMBL/GenBank/DDBJ databases">
        <title>Human intestinal bacterial collection.</title>
        <authorList>
            <person name="Pauvert C."/>
            <person name="Hitch T.C.A."/>
            <person name="Clavel T."/>
        </authorList>
    </citation>
    <scope>NUCLEOTIDE SEQUENCE [LARGE SCALE GENOMIC DNA]</scope>
    <source>
        <strain evidence="6 7">CLA-SR-H021</strain>
    </source>
</reference>
<sequence length="166" mass="18752">MREEQGGHEMHGEYGRRKGHGRFGRRLEGMEGEDGLSALLGKCGHYLYHRPYHGRGQGRILKMLSGQEEVTQKELQETLGIQAGSVSEIISKLEARGLVARERDDADKRRVLLRITEEGKKRAETDFDEGKTEDLYGVLSEEEQETLKGLLGRLLESWGMTGQDPQ</sequence>
<evidence type="ECO:0000256" key="3">
    <source>
        <dbReference type="ARBA" id="ARBA00023163"/>
    </source>
</evidence>
<dbReference type="CDD" id="cd00090">
    <property type="entry name" value="HTH_ARSR"/>
    <property type="match status" value="1"/>
</dbReference>
<keyword evidence="7" id="KW-1185">Reference proteome</keyword>
<dbReference type="PRINTS" id="PR00598">
    <property type="entry name" value="HTHMARR"/>
</dbReference>
<dbReference type="PANTHER" id="PTHR42756:SF1">
    <property type="entry name" value="TRANSCRIPTIONAL REPRESSOR OF EMRAB OPERON"/>
    <property type="match status" value="1"/>
</dbReference>
<dbReference type="PROSITE" id="PS01117">
    <property type="entry name" value="HTH_MARR_1"/>
    <property type="match status" value="1"/>
</dbReference>
<keyword evidence="3" id="KW-0804">Transcription</keyword>
<name>A0ABV1D904_9FIRM</name>
<dbReference type="EMBL" id="JBBMFM010000077">
    <property type="protein sequence ID" value="MEQ2426859.1"/>
    <property type="molecule type" value="Genomic_DNA"/>
</dbReference>
<protein>
    <submittedName>
        <fullName evidence="6">MarR family winged helix-turn-helix transcriptional regulator</fullName>
    </submittedName>
</protein>
<dbReference type="SUPFAM" id="SSF46785">
    <property type="entry name" value="Winged helix' DNA-binding domain"/>
    <property type="match status" value="1"/>
</dbReference>
<evidence type="ECO:0000313" key="7">
    <source>
        <dbReference type="Proteomes" id="UP001454086"/>
    </source>
</evidence>
<comment type="caution">
    <text evidence="6">The sequence shown here is derived from an EMBL/GenBank/DDBJ whole genome shotgun (WGS) entry which is preliminary data.</text>
</comment>
<evidence type="ECO:0000256" key="4">
    <source>
        <dbReference type="SAM" id="MobiDB-lite"/>
    </source>
</evidence>
<dbReference type="InterPro" id="IPR036390">
    <property type="entry name" value="WH_DNA-bd_sf"/>
</dbReference>
<dbReference type="Gene3D" id="1.10.10.10">
    <property type="entry name" value="Winged helix-like DNA-binding domain superfamily/Winged helix DNA-binding domain"/>
    <property type="match status" value="1"/>
</dbReference>
<gene>
    <name evidence="6" type="ORF">WMQ36_17955</name>
</gene>
<dbReference type="InterPro" id="IPR023187">
    <property type="entry name" value="Tscrpt_reg_MarR-type_CS"/>
</dbReference>
<keyword evidence="2" id="KW-0238">DNA-binding</keyword>
<proteinExistence type="predicted"/>
<feature type="region of interest" description="Disordered" evidence="4">
    <location>
        <begin position="1"/>
        <end position="21"/>
    </location>
</feature>
<evidence type="ECO:0000256" key="1">
    <source>
        <dbReference type="ARBA" id="ARBA00023015"/>
    </source>
</evidence>
<evidence type="ECO:0000313" key="6">
    <source>
        <dbReference type="EMBL" id="MEQ2426859.1"/>
    </source>
</evidence>
<keyword evidence="1" id="KW-0805">Transcription regulation</keyword>
<evidence type="ECO:0000256" key="2">
    <source>
        <dbReference type="ARBA" id="ARBA00023125"/>
    </source>
</evidence>
<dbReference type="RefSeq" id="WP_168164727.1">
    <property type="nucleotide sequence ID" value="NZ_JBBMFM010000077.1"/>
</dbReference>
<dbReference type="InterPro" id="IPR000835">
    <property type="entry name" value="HTH_MarR-typ"/>
</dbReference>
<organism evidence="6 7">
    <name type="scientific">Enterocloster hominis</name>
    <name type="common">ex Hitch et al. 2024</name>
    <dbReference type="NCBI Taxonomy" id="1917870"/>
    <lineage>
        <taxon>Bacteria</taxon>
        <taxon>Bacillati</taxon>
        <taxon>Bacillota</taxon>
        <taxon>Clostridia</taxon>
        <taxon>Lachnospirales</taxon>
        <taxon>Lachnospiraceae</taxon>
        <taxon>Enterocloster</taxon>
    </lineage>
</organism>
<feature type="compositionally biased region" description="Basic and acidic residues" evidence="4">
    <location>
        <begin position="1"/>
        <end position="16"/>
    </location>
</feature>
<dbReference type="Pfam" id="PF12802">
    <property type="entry name" value="MarR_2"/>
    <property type="match status" value="1"/>
</dbReference>
<dbReference type="InterPro" id="IPR011991">
    <property type="entry name" value="ArsR-like_HTH"/>
</dbReference>
<dbReference type="PANTHER" id="PTHR42756">
    <property type="entry name" value="TRANSCRIPTIONAL REGULATOR, MARR"/>
    <property type="match status" value="1"/>
</dbReference>
<accession>A0ABV1D904</accession>
<evidence type="ECO:0000259" key="5">
    <source>
        <dbReference type="PROSITE" id="PS50995"/>
    </source>
</evidence>
<dbReference type="InterPro" id="IPR036388">
    <property type="entry name" value="WH-like_DNA-bd_sf"/>
</dbReference>
<dbReference type="SMART" id="SM00347">
    <property type="entry name" value="HTH_MARR"/>
    <property type="match status" value="1"/>
</dbReference>